<sequence length="584" mass="66900">MSNNSECHRPDCSWIYLPNLNEPRNVPPLLPNSDVSGIGVILGFSITAYLTLALLILHYITIHNVHRTDSKGEEYISPVDRGILSFVRKRLISWSPSKRFEYAMEKSVLILSDLNLVTGIGVLIAGYSQLKCGISAYHWQIMVSVAWIASFSFASAMTFLEDYFQTNNNMRIIRLFFMSILASLLLVALLPTGSRAWLNQYVGDGDGFYPSLSAVCYYRQLGTSSFVRRGPKIWSMLFSVVVITSSYIYCGIRLFDPRAETTRKYFRTWPGSKYKQMLYFVERRALRDDFQATFWHVLYLSLYASFTSIRAFCDILESMLLEIVWLTFAMAWGTIKVWDTRAMASFNFDGKTITINSKVVEENSWSFGQTLPLFLVVLPLLSMAQAYLDNDAKALEAQERADRLEEITQRSAAPASPPRSISPPPPASPKERRVELPRYPYLQFTSHMWYHDHIFLLLCQILMVAIFALRVLTSSTNVFGMSTILRNRLFLIWILGMVPFASMVHLGLWYMAALIVCRWTGAKDWLRGKEEEEEEERHARTEGPWWKSITRAKLVTWTLRLGLVSVCLMFTLLLSLEFAGPNSL</sequence>
<keyword evidence="2" id="KW-1133">Transmembrane helix</keyword>
<dbReference type="EMBL" id="ML976617">
    <property type="protein sequence ID" value="KAF1843356.1"/>
    <property type="molecule type" value="Genomic_DNA"/>
</dbReference>
<feature type="compositionally biased region" description="Pro residues" evidence="1">
    <location>
        <begin position="415"/>
        <end position="428"/>
    </location>
</feature>
<dbReference type="GeneID" id="63846410"/>
<feature type="transmembrane region" description="Helical" evidence="2">
    <location>
        <begin position="318"/>
        <end position="338"/>
    </location>
</feature>
<feature type="transmembrane region" description="Helical" evidence="2">
    <location>
        <begin position="139"/>
        <end position="160"/>
    </location>
</feature>
<dbReference type="Proteomes" id="UP000800039">
    <property type="component" value="Unassembled WGS sequence"/>
</dbReference>
<gene>
    <name evidence="3" type="ORF">K460DRAFT_289947</name>
</gene>
<dbReference type="OrthoDB" id="5427664at2759"/>
<protein>
    <submittedName>
        <fullName evidence="3">Uncharacterized protein</fullName>
    </submittedName>
</protein>
<comment type="caution">
    <text evidence="3">The sequence shown here is derived from an EMBL/GenBank/DDBJ whole genome shotgun (WGS) entry which is preliminary data.</text>
</comment>
<organism evidence="3 4">
    <name type="scientific">Cucurbitaria berberidis CBS 394.84</name>
    <dbReference type="NCBI Taxonomy" id="1168544"/>
    <lineage>
        <taxon>Eukaryota</taxon>
        <taxon>Fungi</taxon>
        <taxon>Dikarya</taxon>
        <taxon>Ascomycota</taxon>
        <taxon>Pezizomycotina</taxon>
        <taxon>Dothideomycetes</taxon>
        <taxon>Pleosporomycetidae</taxon>
        <taxon>Pleosporales</taxon>
        <taxon>Pleosporineae</taxon>
        <taxon>Cucurbitariaceae</taxon>
        <taxon>Cucurbitaria</taxon>
    </lineage>
</organism>
<evidence type="ECO:0000256" key="2">
    <source>
        <dbReference type="SAM" id="Phobius"/>
    </source>
</evidence>
<evidence type="ECO:0000313" key="3">
    <source>
        <dbReference type="EMBL" id="KAF1843356.1"/>
    </source>
</evidence>
<feature type="transmembrane region" description="Helical" evidence="2">
    <location>
        <begin position="557"/>
        <end position="576"/>
    </location>
</feature>
<dbReference type="AlphaFoldDB" id="A0A9P4GDJ1"/>
<keyword evidence="2" id="KW-0812">Transmembrane</keyword>
<feature type="transmembrane region" description="Helical" evidence="2">
    <location>
        <begin position="492"/>
        <end position="517"/>
    </location>
</feature>
<feature type="transmembrane region" description="Helical" evidence="2">
    <location>
        <begin position="293"/>
        <end position="312"/>
    </location>
</feature>
<feature type="transmembrane region" description="Helical" evidence="2">
    <location>
        <begin position="172"/>
        <end position="190"/>
    </location>
</feature>
<reference evidence="3" key="1">
    <citation type="submission" date="2020-01" db="EMBL/GenBank/DDBJ databases">
        <authorList>
            <consortium name="DOE Joint Genome Institute"/>
            <person name="Haridas S."/>
            <person name="Albert R."/>
            <person name="Binder M."/>
            <person name="Bloem J."/>
            <person name="Labutti K."/>
            <person name="Salamov A."/>
            <person name="Andreopoulos B."/>
            <person name="Baker S.E."/>
            <person name="Barry K."/>
            <person name="Bills G."/>
            <person name="Bluhm B.H."/>
            <person name="Cannon C."/>
            <person name="Castanera R."/>
            <person name="Culley D.E."/>
            <person name="Daum C."/>
            <person name="Ezra D."/>
            <person name="Gonzalez J.B."/>
            <person name="Henrissat B."/>
            <person name="Kuo A."/>
            <person name="Liang C."/>
            <person name="Lipzen A."/>
            <person name="Lutzoni F."/>
            <person name="Magnuson J."/>
            <person name="Mondo S."/>
            <person name="Nolan M."/>
            <person name="Ohm R."/>
            <person name="Pangilinan J."/>
            <person name="Park H.-J."/>
            <person name="Ramirez L."/>
            <person name="Alfaro M."/>
            <person name="Sun H."/>
            <person name="Tritt A."/>
            <person name="Yoshinaga Y."/>
            <person name="Zwiers L.-H."/>
            <person name="Turgeon B.G."/>
            <person name="Goodwin S.B."/>
            <person name="Spatafora J.W."/>
            <person name="Crous P.W."/>
            <person name="Grigoriev I.V."/>
        </authorList>
    </citation>
    <scope>NUCLEOTIDE SEQUENCE</scope>
    <source>
        <strain evidence="3">CBS 394.84</strain>
    </source>
</reference>
<evidence type="ECO:0000313" key="4">
    <source>
        <dbReference type="Proteomes" id="UP000800039"/>
    </source>
</evidence>
<accession>A0A9P4GDJ1</accession>
<feature type="region of interest" description="Disordered" evidence="1">
    <location>
        <begin position="406"/>
        <end position="432"/>
    </location>
</feature>
<dbReference type="PANTHER" id="PTHR37577:SF1">
    <property type="entry name" value="INTEGRAL MEMBRANE PROTEIN"/>
    <property type="match status" value="1"/>
</dbReference>
<dbReference type="PANTHER" id="PTHR37577">
    <property type="entry name" value="INTEGRAL MEMBRANE PROTEIN"/>
    <property type="match status" value="1"/>
</dbReference>
<feature type="transmembrane region" description="Helical" evidence="2">
    <location>
        <begin position="108"/>
        <end position="127"/>
    </location>
</feature>
<dbReference type="RefSeq" id="XP_040785919.1">
    <property type="nucleotide sequence ID" value="XM_040929158.1"/>
</dbReference>
<keyword evidence="4" id="KW-1185">Reference proteome</keyword>
<feature type="transmembrane region" description="Helical" evidence="2">
    <location>
        <begin position="233"/>
        <end position="255"/>
    </location>
</feature>
<name>A0A9P4GDJ1_9PLEO</name>
<feature type="transmembrane region" description="Helical" evidence="2">
    <location>
        <begin position="35"/>
        <end position="57"/>
    </location>
</feature>
<feature type="transmembrane region" description="Helical" evidence="2">
    <location>
        <begin position="454"/>
        <end position="472"/>
    </location>
</feature>
<evidence type="ECO:0000256" key="1">
    <source>
        <dbReference type="SAM" id="MobiDB-lite"/>
    </source>
</evidence>
<dbReference type="InterPro" id="IPR053018">
    <property type="entry name" value="Elsinochrome_Biosynth-Asso"/>
</dbReference>
<proteinExistence type="predicted"/>
<keyword evidence="2" id="KW-0472">Membrane</keyword>